<dbReference type="Gene3D" id="1.10.630.10">
    <property type="entry name" value="Cytochrome P450"/>
    <property type="match status" value="1"/>
</dbReference>
<dbReference type="PROSITE" id="PS00086">
    <property type="entry name" value="CYTOCHROME_P450"/>
    <property type="match status" value="1"/>
</dbReference>
<dbReference type="GO" id="GO:0005506">
    <property type="term" value="F:iron ion binding"/>
    <property type="evidence" value="ECO:0007669"/>
    <property type="project" value="InterPro"/>
</dbReference>
<evidence type="ECO:0000256" key="9">
    <source>
        <dbReference type="RuleBase" id="RU000461"/>
    </source>
</evidence>
<evidence type="ECO:0000256" key="6">
    <source>
        <dbReference type="ARBA" id="ARBA00023004"/>
    </source>
</evidence>
<comment type="similarity">
    <text evidence="2 9">Belongs to the cytochrome P450 family.</text>
</comment>
<evidence type="ECO:0000256" key="5">
    <source>
        <dbReference type="ARBA" id="ARBA00023002"/>
    </source>
</evidence>
<dbReference type="InterPro" id="IPR001128">
    <property type="entry name" value="Cyt_P450"/>
</dbReference>
<dbReference type="PANTHER" id="PTHR24291:SF106">
    <property type="entry name" value="CYTOCHROME P450 4G1-RELATED"/>
    <property type="match status" value="1"/>
</dbReference>
<dbReference type="PRINTS" id="PR00385">
    <property type="entry name" value="P450"/>
</dbReference>
<keyword evidence="10" id="KW-0812">Transmembrane</keyword>
<organism evidence="11">
    <name type="scientific">Mythimna separata</name>
    <name type="common">Oriental armyworm</name>
    <name type="synonym">Pseudaletia separata</name>
    <dbReference type="NCBI Taxonomy" id="271217"/>
    <lineage>
        <taxon>Eukaryota</taxon>
        <taxon>Metazoa</taxon>
        <taxon>Ecdysozoa</taxon>
        <taxon>Arthropoda</taxon>
        <taxon>Hexapoda</taxon>
        <taxon>Insecta</taxon>
        <taxon>Pterygota</taxon>
        <taxon>Neoptera</taxon>
        <taxon>Endopterygota</taxon>
        <taxon>Lepidoptera</taxon>
        <taxon>Glossata</taxon>
        <taxon>Ditrysia</taxon>
        <taxon>Noctuoidea</taxon>
        <taxon>Noctuidae</taxon>
        <taxon>Noctuinae</taxon>
        <taxon>Hadenini</taxon>
        <taxon>Mythimna</taxon>
    </lineage>
</organism>
<dbReference type="PRINTS" id="PR00463">
    <property type="entry name" value="EP450I"/>
</dbReference>
<protein>
    <submittedName>
        <fullName evidence="11">Cytochrome P450 CYP4A306</fullName>
        <ecNumber evidence="11">1.6.2.4</ecNumber>
    </submittedName>
</protein>
<evidence type="ECO:0000313" key="11">
    <source>
        <dbReference type="EMBL" id="QEL53075.1"/>
    </source>
</evidence>
<dbReference type="PANTHER" id="PTHR24291">
    <property type="entry name" value="CYTOCHROME P450 FAMILY 4"/>
    <property type="match status" value="1"/>
</dbReference>
<keyword evidence="5 9" id="KW-0560">Oxidoreductase</keyword>
<dbReference type="SUPFAM" id="SSF48264">
    <property type="entry name" value="Cytochrome P450"/>
    <property type="match status" value="1"/>
</dbReference>
<evidence type="ECO:0000256" key="4">
    <source>
        <dbReference type="ARBA" id="ARBA00022723"/>
    </source>
</evidence>
<dbReference type="GO" id="GO:0020037">
    <property type="term" value="F:heme binding"/>
    <property type="evidence" value="ECO:0007669"/>
    <property type="project" value="InterPro"/>
</dbReference>
<dbReference type="AlphaFoldDB" id="A0A7G3WA67"/>
<keyword evidence="10" id="KW-1133">Transmembrane helix</keyword>
<dbReference type="GO" id="GO:0004497">
    <property type="term" value="F:monooxygenase activity"/>
    <property type="evidence" value="ECO:0007669"/>
    <property type="project" value="UniProtKB-KW"/>
</dbReference>
<sequence>MSSASVVDVTGDQTVNTTKLLFYPLVILASCVWMIHRWQQQSRLYRMGNILPGPAAVPLFGNALMALFKKPEQFIEIGFRICDQYGYVVRGWLGSKLVIFLANPEDVEVILNSNVHIDKASDYRYFEPWLGEGLLISSGQKWRSHRKMIAPTFHINILKSFVSVFNQNSKNVVEKMRPEIGKEFDVHDYMSGVTVDILLETAMGITRKTQDESGFDYAMAVMKMCDIIHQRHYKLWLRFDAIFNLTPYLKQQQKLLDIIHGLTNKVIKNKKETYLENKSKGVIPPTLAELTKTPDDSDNVLANNDKTLAEDVFKGYRDDLDFNDENDIGEKKRLAFLDLMIESAQNGTNNISDHEIKEEVDTIMFEGHDTTAAGSSFVLCLLGVHKEIQERVYNELHEIFGDSDRPATFADTLHMKYLERVILESLRMYPPVPIIARKLNRDVKIATNNYVLPAGATVVVGTLKIHRNPEYYKDPTTFNPDNFLPENTSNRHYYSYIPFSAGPRSCVGRKYAILKLKILLSTVLRNYKVTSDVTEDQFKLQADIILKRTDGFRLKIEPRQRVPTTVA</sequence>
<keyword evidence="6 8" id="KW-0408">Iron</keyword>
<evidence type="ECO:0000256" key="1">
    <source>
        <dbReference type="ARBA" id="ARBA00001971"/>
    </source>
</evidence>
<evidence type="ECO:0000256" key="8">
    <source>
        <dbReference type="PIRSR" id="PIRSR602401-1"/>
    </source>
</evidence>
<proteinExistence type="evidence at transcript level"/>
<evidence type="ECO:0000256" key="2">
    <source>
        <dbReference type="ARBA" id="ARBA00010617"/>
    </source>
</evidence>
<comment type="cofactor">
    <cofactor evidence="1 8">
        <name>heme</name>
        <dbReference type="ChEBI" id="CHEBI:30413"/>
    </cofactor>
</comment>
<feature type="transmembrane region" description="Helical" evidence="10">
    <location>
        <begin position="20"/>
        <end position="38"/>
    </location>
</feature>
<dbReference type="GO" id="GO:0003958">
    <property type="term" value="F:NADPH-hemoprotein reductase activity"/>
    <property type="evidence" value="ECO:0007669"/>
    <property type="project" value="UniProtKB-EC"/>
</dbReference>
<dbReference type="InterPro" id="IPR036396">
    <property type="entry name" value="Cyt_P450_sf"/>
</dbReference>
<name>A0A7G3WA67_MYTSE</name>
<dbReference type="InterPro" id="IPR017972">
    <property type="entry name" value="Cyt_P450_CS"/>
</dbReference>
<reference evidence="11" key="1">
    <citation type="submission" date="2018-05" db="EMBL/GenBank/DDBJ databases">
        <title>Characterization of multiple P450s from Mythimna separate Walker.</title>
        <authorList>
            <person name="Li X."/>
            <person name="Yang X."/>
        </authorList>
    </citation>
    <scope>NUCLEOTIDE SEQUENCE</scope>
</reference>
<evidence type="ECO:0000256" key="3">
    <source>
        <dbReference type="ARBA" id="ARBA00022617"/>
    </source>
</evidence>
<evidence type="ECO:0000256" key="7">
    <source>
        <dbReference type="ARBA" id="ARBA00023033"/>
    </source>
</evidence>
<dbReference type="CDD" id="cd20628">
    <property type="entry name" value="CYP4"/>
    <property type="match status" value="1"/>
</dbReference>
<feature type="binding site" description="axial binding residue" evidence="8">
    <location>
        <position position="506"/>
    </location>
    <ligand>
        <name>heme</name>
        <dbReference type="ChEBI" id="CHEBI:30413"/>
    </ligand>
    <ligandPart>
        <name>Fe</name>
        <dbReference type="ChEBI" id="CHEBI:18248"/>
    </ligandPart>
</feature>
<dbReference type="InterPro" id="IPR002401">
    <property type="entry name" value="Cyt_P450_E_grp-I"/>
</dbReference>
<keyword evidence="3 8" id="KW-0349">Heme</keyword>
<dbReference type="EC" id="1.6.2.4" evidence="11"/>
<dbReference type="GO" id="GO:0016705">
    <property type="term" value="F:oxidoreductase activity, acting on paired donors, with incorporation or reduction of molecular oxygen"/>
    <property type="evidence" value="ECO:0007669"/>
    <property type="project" value="InterPro"/>
</dbReference>
<dbReference type="EMBL" id="MH346391">
    <property type="protein sequence ID" value="QEL53075.1"/>
    <property type="molecule type" value="mRNA"/>
</dbReference>
<dbReference type="InterPro" id="IPR050196">
    <property type="entry name" value="Cytochrome_P450_Monoox"/>
</dbReference>
<evidence type="ECO:0000256" key="10">
    <source>
        <dbReference type="SAM" id="Phobius"/>
    </source>
</evidence>
<accession>A0A7G3WA67</accession>
<dbReference type="Pfam" id="PF00067">
    <property type="entry name" value="p450"/>
    <property type="match status" value="1"/>
</dbReference>
<keyword evidence="10" id="KW-0472">Membrane</keyword>
<keyword evidence="4 8" id="KW-0479">Metal-binding</keyword>
<keyword evidence="7 9" id="KW-0503">Monooxygenase</keyword>